<evidence type="ECO:0000313" key="2">
    <source>
        <dbReference type="WBParaSite" id="PS1159_v2.g13194.t1"/>
    </source>
</evidence>
<reference evidence="2" key="1">
    <citation type="submission" date="2022-11" db="UniProtKB">
        <authorList>
            <consortium name="WormBaseParasite"/>
        </authorList>
    </citation>
    <scope>IDENTIFICATION</scope>
</reference>
<proteinExistence type="predicted"/>
<sequence>MADEGLDEVKVFRKVDTDTVDDDGEDDQLFADKQDVAAEAEIEEEGGIQGNSSFQSHGTPSAFSAISPAVPWMGGYLSPAYQQMMQSMTLMSPSFYSLMANQRNIFNQFKPPDVFNQLPSSSTATDPATGGPIRSTPKSSKENRRLIKEEKQQQQKPLIKKPLNAYMIFMKENRHKVLEEEGNASKQSAEINAILGKRWQQLPEEEQKIYFEMANKEKEEHARKYPGWSARDNYAIHKKKKTVRKIERNNENSDAKKCRARYGVAQQDLWCRHCKRKKRCLLVDSEGHGSDDSNDSPPTPGSGGDLPDVKPHTTSASPSLSSTMSAAAQQMQNFMSAGMNFGNPFGFGMNGLSAFPFLGFNPAAVAGMNAINSQQHQQQQPIIHPSSIPQRQDDSILRSSNGNESNTVKSEL</sequence>
<protein>
    <submittedName>
        <fullName evidence="2">HMG box domain-containing protein</fullName>
    </submittedName>
</protein>
<name>A0AC35F2K7_9BILA</name>
<organism evidence="1 2">
    <name type="scientific">Panagrolaimus sp. PS1159</name>
    <dbReference type="NCBI Taxonomy" id="55785"/>
    <lineage>
        <taxon>Eukaryota</taxon>
        <taxon>Metazoa</taxon>
        <taxon>Ecdysozoa</taxon>
        <taxon>Nematoda</taxon>
        <taxon>Chromadorea</taxon>
        <taxon>Rhabditida</taxon>
        <taxon>Tylenchina</taxon>
        <taxon>Panagrolaimomorpha</taxon>
        <taxon>Panagrolaimoidea</taxon>
        <taxon>Panagrolaimidae</taxon>
        <taxon>Panagrolaimus</taxon>
    </lineage>
</organism>
<dbReference type="WBParaSite" id="PS1159_v2.g13194.t1">
    <property type="protein sequence ID" value="PS1159_v2.g13194.t1"/>
    <property type="gene ID" value="PS1159_v2.g13194"/>
</dbReference>
<accession>A0AC35F2K7</accession>
<dbReference type="Proteomes" id="UP000887580">
    <property type="component" value="Unplaced"/>
</dbReference>
<evidence type="ECO:0000313" key="1">
    <source>
        <dbReference type="Proteomes" id="UP000887580"/>
    </source>
</evidence>